<dbReference type="EMBL" id="JAFHKP010000029">
    <property type="protein sequence ID" value="KAG5473973.1"/>
    <property type="molecule type" value="Genomic_DNA"/>
</dbReference>
<feature type="compositionally biased region" description="Polar residues" evidence="1">
    <location>
        <begin position="1"/>
        <end position="11"/>
    </location>
</feature>
<evidence type="ECO:0000313" key="3">
    <source>
        <dbReference type="EMBL" id="KAG5473973.1"/>
    </source>
</evidence>
<feature type="region of interest" description="Disordered" evidence="1">
    <location>
        <begin position="1"/>
        <end position="61"/>
    </location>
</feature>
<keyword evidence="2" id="KW-1133">Transmembrane helix</keyword>
<sequence length="125" mass="14150">MPPKRNGSTARSRSRSRKGHSASRSNTPARDRPPARSRSRRGSISNPSPPEGAAPKDTPAVSMWEADAKLMTAMRHRRSRGMRGFFESEKVRLWGYWAAIIVLQVVLIIWAKWAVDMYKSYKASH</sequence>
<keyword evidence="4" id="KW-1185">Reference proteome</keyword>
<evidence type="ECO:0000256" key="2">
    <source>
        <dbReference type="SAM" id="Phobius"/>
    </source>
</evidence>
<name>A0A836H2E5_LEIEN</name>
<dbReference type="RefSeq" id="XP_067691166.1">
    <property type="nucleotide sequence ID" value="XM_067835795.1"/>
</dbReference>
<dbReference type="KEGG" id="lenr:94171305"/>
<reference evidence="3 4" key="1">
    <citation type="submission" date="2021-02" db="EMBL/GenBank/DDBJ databases">
        <title>Leishmania (Mundinia) enrietti genome sequencing and assembly.</title>
        <authorList>
            <person name="Almutairi H."/>
            <person name="Gatherer D."/>
        </authorList>
    </citation>
    <scope>NUCLEOTIDE SEQUENCE [LARGE SCALE GENOMIC DNA]</scope>
    <source>
        <strain evidence="3">CUR178</strain>
    </source>
</reference>
<feature type="transmembrane region" description="Helical" evidence="2">
    <location>
        <begin position="94"/>
        <end position="115"/>
    </location>
</feature>
<keyword evidence="2" id="KW-0812">Transmembrane</keyword>
<proteinExistence type="predicted"/>
<protein>
    <submittedName>
        <fullName evidence="3">Uncharacterized protein</fullName>
    </submittedName>
</protein>
<evidence type="ECO:0000256" key="1">
    <source>
        <dbReference type="SAM" id="MobiDB-lite"/>
    </source>
</evidence>
<dbReference type="AlphaFoldDB" id="A0A836H2E5"/>
<feature type="compositionally biased region" description="Basic residues" evidence="1">
    <location>
        <begin position="12"/>
        <end position="21"/>
    </location>
</feature>
<organism evidence="3 4">
    <name type="scientific">Leishmania enriettii</name>
    <dbReference type="NCBI Taxonomy" id="5663"/>
    <lineage>
        <taxon>Eukaryota</taxon>
        <taxon>Discoba</taxon>
        <taxon>Euglenozoa</taxon>
        <taxon>Kinetoplastea</taxon>
        <taxon>Metakinetoplastina</taxon>
        <taxon>Trypanosomatida</taxon>
        <taxon>Trypanosomatidae</taxon>
        <taxon>Leishmaniinae</taxon>
        <taxon>Leishmania</taxon>
    </lineage>
</organism>
<comment type="caution">
    <text evidence="3">The sequence shown here is derived from an EMBL/GenBank/DDBJ whole genome shotgun (WGS) entry which is preliminary data.</text>
</comment>
<gene>
    <name evidence="3" type="ORF">CUR178_04083</name>
</gene>
<accession>A0A836H2E5</accession>
<dbReference type="GeneID" id="94171305"/>
<keyword evidence="2" id="KW-0472">Membrane</keyword>
<dbReference type="OrthoDB" id="267953at2759"/>
<evidence type="ECO:0000313" key="4">
    <source>
        <dbReference type="Proteomes" id="UP000674179"/>
    </source>
</evidence>
<dbReference type="Proteomes" id="UP000674179">
    <property type="component" value="Chromosome 29"/>
</dbReference>